<dbReference type="GO" id="GO:0008168">
    <property type="term" value="F:methyltransferase activity"/>
    <property type="evidence" value="ECO:0007669"/>
    <property type="project" value="UniProtKB-KW"/>
</dbReference>
<dbReference type="GO" id="GO:0032259">
    <property type="term" value="P:methylation"/>
    <property type="evidence" value="ECO:0007669"/>
    <property type="project" value="UniProtKB-KW"/>
</dbReference>
<dbReference type="Pfam" id="PF05050">
    <property type="entry name" value="Methyltransf_21"/>
    <property type="match status" value="1"/>
</dbReference>
<accession>A0A1H8SGZ4</accession>
<dbReference type="Proteomes" id="UP000198893">
    <property type="component" value="Unassembled WGS sequence"/>
</dbReference>
<feature type="domain" description="Methyltransferase FkbM" evidence="1">
    <location>
        <begin position="46"/>
        <end position="211"/>
    </location>
</feature>
<keyword evidence="2" id="KW-0489">Methyltransferase</keyword>
<keyword evidence="2" id="KW-0808">Transferase</keyword>
<reference evidence="2 3" key="1">
    <citation type="submission" date="2016-10" db="EMBL/GenBank/DDBJ databases">
        <authorList>
            <person name="de Groot N.N."/>
        </authorList>
    </citation>
    <scope>NUCLEOTIDE SEQUENCE [LARGE SCALE GENOMIC DNA]</scope>
    <source>
        <strain evidence="2 3">DSM 27842</strain>
    </source>
</reference>
<dbReference type="NCBIfam" id="TIGR01444">
    <property type="entry name" value="fkbM_fam"/>
    <property type="match status" value="1"/>
</dbReference>
<evidence type="ECO:0000313" key="3">
    <source>
        <dbReference type="Proteomes" id="UP000198893"/>
    </source>
</evidence>
<dbReference type="AlphaFoldDB" id="A0A1H8SGZ4"/>
<dbReference type="Gene3D" id="3.40.50.150">
    <property type="entry name" value="Vaccinia Virus protein VP39"/>
    <property type="match status" value="1"/>
</dbReference>
<evidence type="ECO:0000259" key="1">
    <source>
        <dbReference type="Pfam" id="PF05050"/>
    </source>
</evidence>
<keyword evidence="3" id="KW-1185">Reference proteome</keyword>
<name>A0A1H8SGZ4_9RHOB</name>
<dbReference type="SUPFAM" id="SSF53335">
    <property type="entry name" value="S-adenosyl-L-methionine-dependent methyltransferases"/>
    <property type="match status" value="1"/>
</dbReference>
<evidence type="ECO:0000313" key="2">
    <source>
        <dbReference type="EMBL" id="SEO77463.1"/>
    </source>
</evidence>
<dbReference type="EMBL" id="FODS01000012">
    <property type="protein sequence ID" value="SEO77463.1"/>
    <property type="molecule type" value="Genomic_DNA"/>
</dbReference>
<gene>
    <name evidence="2" type="ORF">SAMN04490248_1123</name>
</gene>
<dbReference type="InterPro" id="IPR006342">
    <property type="entry name" value="FkbM_mtfrase"/>
</dbReference>
<dbReference type="InterPro" id="IPR029063">
    <property type="entry name" value="SAM-dependent_MTases_sf"/>
</dbReference>
<proteinExistence type="predicted"/>
<sequence length="230" mass="25617">MTTRIVATYHGVEVPEAPHLGPTMIRNLEQGRYERREVLAALEVIGAHDRVVEMGAGAGIVGAVAAFNRKPEAMVAFEANHRLLPHIESLYRHNGIEGAIALHNEIVLSEPDAPQEAEFFIRGNFLGSGMQITKGLARAEKVRVPVRRWEALRAQTRPSVLLMDIEGAELDFFRHADLTGVRAVIVELHRNIYGRPGMKENRHLLRAQGFVIHEELSRGGVFVFERPEAG</sequence>
<dbReference type="RefSeq" id="WP_175483215.1">
    <property type="nucleotide sequence ID" value="NZ_FODS01000012.1"/>
</dbReference>
<organism evidence="2 3">
    <name type="scientific">Salinihabitans flavidus</name>
    <dbReference type="NCBI Taxonomy" id="569882"/>
    <lineage>
        <taxon>Bacteria</taxon>
        <taxon>Pseudomonadati</taxon>
        <taxon>Pseudomonadota</taxon>
        <taxon>Alphaproteobacteria</taxon>
        <taxon>Rhodobacterales</taxon>
        <taxon>Roseobacteraceae</taxon>
        <taxon>Salinihabitans</taxon>
    </lineage>
</organism>
<dbReference type="STRING" id="569882.SAMN04490248_1123"/>
<protein>
    <submittedName>
        <fullName evidence="2">Methyltransferase, FkbM family</fullName>
    </submittedName>
</protein>